<proteinExistence type="predicted"/>
<reference evidence="1" key="1">
    <citation type="submission" date="2019-04" db="EMBL/GenBank/DDBJ databases">
        <title>Microbes associate with the intestines of laboratory mice.</title>
        <authorList>
            <person name="Navarre W."/>
            <person name="Wong E."/>
            <person name="Huang K."/>
            <person name="Tropini C."/>
            <person name="Ng K."/>
            <person name="Yu B."/>
        </authorList>
    </citation>
    <scope>NUCLEOTIDE SEQUENCE</scope>
    <source>
        <strain evidence="1">NM01_1-7b</strain>
    </source>
</reference>
<protein>
    <submittedName>
        <fullName evidence="1">Uncharacterized protein</fullName>
    </submittedName>
</protein>
<organism evidence="1 2">
    <name type="scientific">Petralouisia muris</name>
    <dbReference type="NCBI Taxonomy" id="3032872"/>
    <lineage>
        <taxon>Bacteria</taxon>
        <taxon>Bacillati</taxon>
        <taxon>Bacillota</taxon>
        <taxon>Clostridia</taxon>
        <taxon>Lachnospirales</taxon>
        <taxon>Lachnospiraceae</taxon>
        <taxon>Petralouisia</taxon>
    </lineage>
</organism>
<gene>
    <name evidence="1" type="ORF">E5329_26900</name>
</gene>
<evidence type="ECO:0000313" key="2">
    <source>
        <dbReference type="Proteomes" id="UP000304953"/>
    </source>
</evidence>
<comment type="caution">
    <text evidence="1">The sequence shown here is derived from an EMBL/GenBank/DDBJ whole genome shotgun (WGS) entry which is preliminary data.</text>
</comment>
<accession>A0AC61RMI4</accession>
<sequence length="130" mass="14557">MRRFERSDCGGKGVSLYILRCRRPQAAKLAPRRGVGRSAIPAGNRKPRRNSVMAHPPYGSAQKGRIRSALCCAAVILRRFLCQGSKLRACRLTEAYRAGRYAPVKRQAAHKRKRGKGDAPRWGQPVFSLR</sequence>
<name>A0AC61RMI4_9FIRM</name>
<dbReference type="EMBL" id="SRYA01000118">
    <property type="protein sequence ID" value="TGY87148.1"/>
    <property type="molecule type" value="Genomic_DNA"/>
</dbReference>
<evidence type="ECO:0000313" key="1">
    <source>
        <dbReference type="EMBL" id="TGY87148.1"/>
    </source>
</evidence>
<dbReference type="Proteomes" id="UP000304953">
    <property type="component" value="Unassembled WGS sequence"/>
</dbReference>
<keyword evidence="2" id="KW-1185">Reference proteome</keyword>